<proteinExistence type="predicted"/>
<name>A6KJ07_RAT</name>
<reference evidence="2" key="1">
    <citation type="submission" date="2005-09" db="EMBL/GenBank/DDBJ databases">
        <authorList>
            <person name="Mural R.J."/>
            <person name="Li P.W."/>
            <person name="Adams M.D."/>
            <person name="Amanatides P.G."/>
            <person name="Baden-Tillson H."/>
            <person name="Barnstead M."/>
            <person name="Chin S.H."/>
            <person name="Dew I."/>
            <person name="Evans C.A."/>
            <person name="Ferriera S."/>
            <person name="Flanigan M."/>
            <person name="Fosler C."/>
            <person name="Glodek A."/>
            <person name="Gu Z."/>
            <person name="Holt R.A."/>
            <person name="Jennings D."/>
            <person name="Kraft C.L."/>
            <person name="Lu F."/>
            <person name="Nguyen T."/>
            <person name="Nusskern D.R."/>
            <person name="Pfannkoch C.M."/>
            <person name="Sitter C."/>
            <person name="Sutton G.G."/>
            <person name="Venter J.C."/>
            <person name="Wang Z."/>
            <person name="Woodage T."/>
            <person name="Zheng X.H."/>
            <person name="Zhong F."/>
        </authorList>
    </citation>
    <scope>NUCLEOTIDE SEQUENCE [LARGE SCALE GENOMIC DNA]</scope>
    <source>
        <strain>BN</strain>
        <strain evidence="2">Sprague-Dawley</strain>
    </source>
</reference>
<organism evidence="1 2">
    <name type="scientific">Rattus norvegicus</name>
    <name type="common">Rat</name>
    <dbReference type="NCBI Taxonomy" id="10116"/>
    <lineage>
        <taxon>Eukaryota</taxon>
        <taxon>Metazoa</taxon>
        <taxon>Chordata</taxon>
        <taxon>Craniata</taxon>
        <taxon>Vertebrata</taxon>
        <taxon>Euteleostomi</taxon>
        <taxon>Mammalia</taxon>
        <taxon>Eutheria</taxon>
        <taxon>Euarchontoglires</taxon>
        <taxon>Glires</taxon>
        <taxon>Rodentia</taxon>
        <taxon>Myomorpha</taxon>
        <taxon>Muroidea</taxon>
        <taxon>Muridae</taxon>
        <taxon>Murinae</taxon>
        <taxon>Rattus</taxon>
    </lineage>
</organism>
<gene>
    <name evidence="1" type="ORF">rCG_50946</name>
</gene>
<dbReference type="EMBL" id="CH474054">
    <property type="protein sequence ID" value="EDL96729.1"/>
    <property type="molecule type" value="Genomic_DNA"/>
</dbReference>
<evidence type="ECO:0000313" key="2">
    <source>
        <dbReference type="Proteomes" id="UP000234681"/>
    </source>
</evidence>
<protein>
    <submittedName>
        <fullName evidence="1">RCG50946</fullName>
    </submittedName>
</protein>
<dbReference type="Proteomes" id="UP000234681">
    <property type="component" value="Chromosome 19"/>
</dbReference>
<sequence length="56" mass="6376">MWPAATVSALEMLPLQFSSHFWIPPDAFRNIMDIQPPCCHVSLMTLILVRTSYKIG</sequence>
<accession>A6KJ07</accession>
<dbReference type="AlphaFoldDB" id="A6KJ07"/>
<evidence type="ECO:0000313" key="1">
    <source>
        <dbReference type="EMBL" id="EDL96729.1"/>
    </source>
</evidence>